<evidence type="ECO:0000313" key="1">
    <source>
        <dbReference type="EMBL" id="CAI2387367.1"/>
    </source>
</evidence>
<keyword evidence="2" id="KW-1185">Reference proteome</keyword>
<dbReference type="Proteomes" id="UP001295684">
    <property type="component" value="Unassembled WGS sequence"/>
</dbReference>
<evidence type="ECO:0000313" key="2">
    <source>
        <dbReference type="Proteomes" id="UP001295684"/>
    </source>
</evidence>
<protein>
    <submittedName>
        <fullName evidence="1">Uncharacterized protein</fullName>
    </submittedName>
</protein>
<organism evidence="1 2">
    <name type="scientific">Euplotes crassus</name>
    <dbReference type="NCBI Taxonomy" id="5936"/>
    <lineage>
        <taxon>Eukaryota</taxon>
        <taxon>Sar</taxon>
        <taxon>Alveolata</taxon>
        <taxon>Ciliophora</taxon>
        <taxon>Intramacronucleata</taxon>
        <taxon>Spirotrichea</taxon>
        <taxon>Hypotrichia</taxon>
        <taxon>Euplotida</taxon>
        <taxon>Euplotidae</taxon>
        <taxon>Moneuplotes</taxon>
    </lineage>
</organism>
<accession>A0AAD2DAR8</accession>
<dbReference type="AlphaFoldDB" id="A0AAD2DAR8"/>
<name>A0AAD2DAR8_EUPCR</name>
<gene>
    <name evidence="1" type="ORF">ECRASSUSDP1_LOCUS28997</name>
</gene>
<reference evidence="1" key="1">
    <citation type="submission" date="2023-07" db="EMBL/GenBank/DDBJ databases">
        <authorList>
            <consortium name="AG Swart"/>
            <person name="Singh M."/>
            <person name="Singh A."/>
            <person name="Seah K."/>
            <person name="Emmerich C."/>
        </authorList>
    </citation>
    <scope>NUCLEOTIDE SEQUENCE</scope>
    <source>
        <strain evidence="1">DP1</strain>
    </source>
</reference>
<dbReference type="EMBL" id="CAMPGE010029879">
    <property type="protein sequence ID" value="CAI2387367.1"/>
    <property type="molecule type" value="Genomic_DNA"/>
</dbReference>
<sequence length="201" mass="23471">MHKFKTCVNSFRNKSKNLIPEVTEEELSQEAPRVITPKKVSKFQRSEEKYLKQIPVAYEVDQQILARSEEKRIRLPRQATHTVKNRRILKTYLKSNLRLRTFIPLKSHQITASNVVHNIRDEESYLPQRNDTFHTRESTSSRISGAYICSEHKIRASSNCNNHHKTSCLARSIPRNGHIAHLGHNSRMSLSKPLFYKRNRG</sequence>
<proteinExistence type="predicted"/>
<comment type="caution">
    <text evidence="1">The sequence shown here is derived from an EMBL/GenBank/DDBJ whole genome shotgun (WGS) entry which is preliminary data.</text>
</comment>